<dbReference type="Gene3D" id="3.40.50.880">
    <property type="match status" value="1"/>
</dbReference>
<proteinExistence type="inferred from homology"/>
<evidence type="ECO:0000256" key="4">
    <source>
        <dbReference type="ARBA" id="ARBA00022801"/>
    </source>
</evidence>
<organism evidence="7 8">
    <name type="scientific">Gangjinia marincola</name>
    <dbReference type="NCBI Taxonomy" id="578463"/>
    <lineage>
        <taxon>Bacteria</taxon>
        <taxon>Pseudomonadati</taxon>
        <taxon>Bacteroidota</taxon>
        <taxon>Flavobacteriia</taxon>
        <taxon>Flavobacteriales</taxon>
        <taxon>Flavobacteriaceae</taxon>
        <taxon>Gangjinia</taxon>
    </lineage>
</organism>
<name>A0ABN1MEW5_9FLAO</name>
<evidence type="ECO:0000313" key="8">
    <source>
        <dbReference type="Proteomes" id="UP001500507"/>
    </source>
</evidence>
<evidence type="ECO:0000259" key="6">
    <source>
        <dbReference type="Pfam" id="PF18962"/>
    </source>
</evidence>
<dbReference type="PANTHER" id="PTHR36175:SF1">
    <property type="entry name" value="CYANOPHYCINASE"/>
    <property type="match status" value="1"/>
</dbReference>
<dbReference type="InterPro" id="IPR005320">
    <property type="entry name" value="Peptidase_S51"/>
</dbReference>
<keyword evidence="2" id="KW-0645">Protease</keyword>
<keyword evidence="4" id="KW-0378">Hydrolase</keyword>
<evidence type="ECO:0000256" key="1">
    <source>
        <dbReference type="ARBA" id="ARBA00006534"/>
    </source>
</evidence>
<dbReference type="Pfam" id="PF18962">
    <property type="entry name" value="Por_Secre_tail"/>
    <property type="match status" value="1"/>
</dbReference>
<gene>
    <name evidence="7" type="ORF">GCM10009117_08120</name>
</gene>
<sequence length="431" mass="47548">MNKIWIGVVLFYNLLSAQSYTSYFTGDTVDASPQPTFGVCLMGGATENDEAMAWFLERANGGDVVVLRANGGDGYNDYFFNDLGVTINSVETLVINALDGATDPYVLQQISNAEAIWFAGGNQYNYITYFKDSIVEDILNEHINVKGGVIGGTSAGMAIMGSHLFDAQNGTATSAEVLADPYDDKVSLNTDFLEVPFLENTITDTHYDRPDADDSPERKGRHTGFIARFTKEDNQRFFGIAAEEYTAVCINEDGRAYVYGNFPEFDDYAYFIQPTCSTDFGPEICEPNTSLTWDLNTEALQVYKVPGTTDGNNYFDLFDKETAQGGSWEKWYVIDGVLNIEDTTNPGCNTLSVNSAEANSYSVSPNPFIDQLRINTKESLDYTLRDVLGNSIMTGRLVQSQELATDNLSSGVYFLTLQQAGTTKTIKLLKQ</sequence>
<keyword evidence="8" id="KW-1185">Reference proteome</keyword>
<protein>
    <recommendedName>
        <fullName evidence="6">Secretion system C-terminal sorting domain-containing protein</fullName>
    </recommendedName>
</protein>
<keyword evidence="3" id="KW-0732">Signal</keyword>
<dbReference type="InterPro" id="IPR029062">
    <property type="entry name" value="Class_I_gatase-like"/>
</dbReference>
<dbReference type="SUPFAM" id="SSF52317">
    <property type="entry name" value="Class I glutamine amidotransferase-like"/>
    <property type="match status" value="1"/>
</dbReference>
<dbReference type="NCBIfam" id="TIGR04183">
    <property type="entry name" value="Por_Secre_tail"/>
    <property type="match status" value="1"/>
</dbReference>
<evidence type="ECO:0000256" key="3">
    <source>
        <dbReference type="ARBA" id="ARBA00022729"/>
    </source>
</evidence>
<evidence type="ECO:0000256" key="2">
    <source>
        <dbReference type="ARBA" id="ARBA00022670"/>
    </source>
</evidence>
<feature type="domain" description="Secretion system C-terminal sorting" evidence="6">
    <location>
        <begin position="364"/>
        <end position="427"/>
    </location>
</feature>
<dbReference type="Proteomes" id="UP001500507">
    <property type="component" value="Unassembled WGS sequence"/>
</dbReference>
<dbReference type="InterPro" id="IPR026444">
    <property type="entry name" value="Secre_tail"/>
</dbReference>
<evidence type="ECO:0000313" key="7">
    <source>
        <dbReference type="EMBL" id="GAA0871666.1"/>
    </source>
</evidence>
<reference evidence="7 8" key="1">
    <citation type="journal article" date="2019" name="Int. J. Syst. Evol. Microbiol.">
        <title>The Global Catalogue of Microorganisms (GCM) 10K type strain sequencing project: providing services to taxonomists for standard genome sequencing and annotation.</title>
        <authorList>
            <consortium name="The Broad Institute Genomics Platform"/>
            <consortium name="The Broad Institute Genome Sequencing Center for Infectious Disease"/>
            <person name="Wu L."/>
            <person name="Ma J."/>
        </authorList>
    </citation>
    <scope>NUCLEOTIDE SEQUENCE [LARGE SCALE GENOMIC DNA]</scope>
    <source>
        <strain evidence="7 8">JCM 16082</strain>
    </source>
</reference>
<keyword evidence="5" id="KW-0720">Serine protease</keyword>
<dbReference type="PANTHER" id="PTHR36175">
    <property type="entry name" value="CYANOPHYCINASE"/>
    <property type="match status" value="1"/>
</dbReference>
<evidence type="ECO:0000256" key="5">
    <source>
        <dbReference type="ARBA" id="ARBA00022825"/>
    </source>
</evidence>
<comment type="similarity">
    <text evidence="1">Belongs to the peptidase S51 family.</text>
</comment>
<dbReference type="RefSeq" id="WP_343764221.1">
    <property type="nucleotide sequence ID" value="NZ_BAAAFG010000005.1"/>
</dbReference>
<dbReference type="Pfam" id="PF03575">
    <property type="entry name" value="Peptidase_S51"/>
    <property type="match status" value="1"/>
</dbReference>
<dbReference type="EMBL" id="BAAAFG010000005">
    <property type="protein sequence ID" value="GAA0871666.1"/>
    <property type="molecule type" value="Genomic_DNA"/>
</dbReference>
<accession>A0ABN1MEW5</accession>
<dbReference type="CDD" id="cd03145">
    <property type="entry name" value="GAT1_cyanophycinase"/>
    <property type="match status" value="1"/>
</dbReference>
<comment type="caution">
    <text evidence="7">The sequence shown here is derived from an EMBL/GenBank/DDBJ whole genome shotgun (WGS) entry which is preliminary data.</text>
</comment>